<keyword evidence="2" id="KW-1185">Reference proteome</keyword>
<name>A0ABP0NF69_9DINO</name>
<sequence>GCGWVTIRDAEHLQVEISTGHDALVLRSFLVLPSTPPETATKLLFDPGQRLRWDHALEQFEEVSPASSSEQIVHLRTCPRFGIIPPCDVLHRRRMLRPCGDAHAAWVCRDADELPLSLVKVSLDMCFRLESAVLGHVVRCDKDGCRVFTYVQMEATPLVSFFGQRLAPDIIGGLCNTFSSACKEHGVAHKEGEFSEKGHFPTEFYDLTRDDETGSASPAASAEADALDQDKEMKRLSLGLDFLGAVDHKKLENERDTDVFVCAFGAKPINGPDVNQDEKLASE</sequence>
<dbReference type="SUPFAM" id="SSF55961">
    <property type="entry name" value="Bet v1-like"/>
    <property type="match status" value="1"/>
</dbReference>
<accession>A0ABP0NF69</accession>
<reference evidence="1 2" key="1">
    <citation type="submission" date="2024-02" db="EMBL/GenBank/DDBJ databases">
        <authorList>
            <person name="Chen Y."/>
            <person name="Shah S."/>
            <person name="Dougan E. K."/>
            <person name="Thang M."/>
            <person name="Chan C."/>
        </authorList>
    </citation>
    <scope>NUCLEOTIDE SEQUENCE [LARGE SCALE GENOMIC DNA]</scope>
</reference>
<organism evidence="1 2">
    <name type="scientific">Durusdinium trenchii</name>
    <dbReference type="NCBI Taxonomy" id="1381693"/>
    <lineage>
        <taxon>Eukaryota</taxon>
        <taxon>Sar</taxon>
        <taxon>Alveolata</taxon>
        <taxon>Dinophyceae</taxon>
        <taxon>Suessiales</taxon>
        <taxon>Symbiodiniaceae</taxon>
        <taxon>Durusdinium</taxon>
    </lineage>
</organism>
<dbReference type="InterPro" id="IPR023393">
    <property type="entry name" value="START-like_dom_sf"/>
</dbReference>
<evidence type="ECO:0008006" key="3">
    <source>
        <dbReference type="Google" id="ProtNLM"/>
    </source>
</evidence>
<evidence type="ECO:0000313" key="1">
    <source>
        <dbReference type="EMBL" id="CAK9062381.1"/>
    </source>
</evidence>
<dbReference type="EMBL" id="CAXAMM010028202">
    <property type="protein sequence ID" value="CAK9062381.1"/>
    <property type="molecule type" value="Genomic_DNA"/>
</dbReference>
<gene>
    <name evidence="1" type="ORF">SCF082_LOCUS32508</name>
</gene>
<dbReference type="Gene3D" id="3.30.530.20">
    <property type="match status" value="1"/>
</dbReference>
<proteinExistence type="predicted"/>
<feature type="non-terminal residue" evidence="1">
    <location>
        <position position="1"/>
    </location>
</feature>
<evidence type="ECO:0000313" key="2">
    <source>
        <dbReference type="Proteomes" id="UP001642464"/>
    </source>
</evidence>
<comment type="caution">
    <text evidence="1">The sequence shown here is derived from an EMBL/GenBank/DDBJ whole genome shotgun (WGS) entry which is preliminary data.</text>
</comment>
<protein>
    <recommendedName>
        <fullName evidence="3">START domain-containing protein</fullName>
    </recommendedName>
</protein>
<dbReference type="Proteomes" id="UP001642464">
    <property type="component" value="Unassembled WGS sequence"/>
</dbReference>